<dbReference type="EMBL" id="MU825874">
    <property type="protein sequence ID" value="KAJ7387389.1"/>
    <property type="molecule type" value="Genomic_DNA"/>
</dbReference>
<dbReference type="Proteomes" id="UP001163046">
    <property type="component" value="Unassembled WGS sequence"/>
</dbReference>
<comment type="caution">
    <text evidence="2">The sequence shown here is derived from an EMBL/GenBank/DDBJ whole genome shotgun (WGS) entry which is preliminary data.</text>
</comment>
<keyword evidence="3" id="KW-1185">Reference proteome</keyword>
<gene>
    <name evidence="2" type="ORF">OS493_004383</name>
</gene>
<organism evidence="2 3">
    <name type="scientific">Desmophyllum pertusum</name>
    <dbReference type="NCBI Taxonomy" id="174260"/>
    <lineage>
        <taxon>Eukaryota</taxon>
        <taxon>Metazoa</taxon>
        <taxon>Cnidaria</taxon>
        <taxon>Anthozoa</taxon>
        <taxon>Hexacorallia</taxon>
        <taxon>Scleractinia</taxon>
        <taxon>Caryophylliina</taxon>
        <taxon>Caryophylliidae</taxon>
        <taxon>Desmophyllum</taxon>
    </lineage>
</organism>
<feature type="compositionally biased region" description="Low complexity" evidence="1">
    <location>
        <begin position="89"/>
        <end position="100"/>
    </location>
</feature>
<evidence type="ECO:0000313" key="3">
    <source>
        <dbReference type="Proteomes" id="UP001163046"/>
    </source>
</evidence>
<feature type="region of interest" description="Disordered" evidence="1">
    <location>
        <begin position="1"/>
        <end position="197"/>
    </location>
</feature>
<sequence length="225" mass="25092">MAAKRAKAHSSTSSTTNQRRVSRERACKGTKKSAENEDSSNYSELYDSSSDSDIEVLSDRIKPGRPKSTRGNKQEPKHQNSVHNHHASRASLTTRATSTSVDMSEDADSITSVNGDDFSNVVQPTPQPDKKRSIFTRRQHRPPNDSFDHLEDYTNALESLSRAQTRPNKSSSTSNHQWGKTVGTRGRTDTALAHKSADIQYEMSPLVKKKKQKLKRVMSMSSDSE</sequence>
<feature type="compositionally biased region" description="Basic and acidic residues" evidence="1">
    <location>
        <begin position="142"/>
        <end position="152"/>
    </location>
</feature>
<evidence type="ECO:0000313" key="2">
    <source>
        <dbReference type="EMBL" id="KAJ7387389.1"/>
    </source>
</evidence>
<feature type="compositionally biased region" description="Basic and acidic residues" evidence="1">
    <location>
        <begin position="21"/>
        <end position="35"/>
    </location>
</feature>
<feature type="compositionally biased region" description="Polar residues" evidence="1">
    <location>
        <begin position="9"/>
        <end position="19"/>
    </location>
</feature>
<protein>
    <submittedName>
        <fullName evidence="2">Uncharacterized protein</fullName>
    </submittedName>
</protein>
<dbReference type="AlphaFoldDB" id="A0A9X0D759"/>
<dbReference type="OrthoDB" id="1935339at2759"/>
<feature type="compositionally biased region" description="Polar residues" evidence="1">
    <location>
        <begin position="156"/>
        <end position="178"/>
    </location>
</feature>
<reference evidence="2" key="1">
    <citation type="submission" date="2023-01" db="EMBL/GenBank/DDBJ databases">
        <title>Genome assembly of the deep-sea coral Lophelia pertusa.</title>
        <authorList>
            <person name="Herrera S."/>
            <person name="Cordes E."/>
        </authorList>
    </citation>
    <scope>NUCLEOTIDE SEQUENCE</scope>
    <source>
        <strain evidence="2">USNM1676648</strain>
        <tissue evidence="2">Polyp</tissue>
    </source>
</reference>
<proteinExistence type="predicted"/>
<feature type="compositionally biased region" description="Low complexity" evidence="1">
    <location>
        <begin position="39"/>
        <end position="49"/>
    </location>
</feature>
<accession>A0A9X0D759</accession>
<evidence type="ECO:0000256" key="1">
    <source>
        <dbReference type="SAM" id="MobiDB-lite"/>
    </source>
</evidence>
<name>A0A9X0D759_9CNID</name>